<accession>A0A1M7GXI1</accession>
<proteinExistence type="predicted"/>
<dbReference type="SUPFAM" id="SSF58104">
    <property type="entry name" value="Methyl-accepting chemotaxis protein (MCP) signaling domain"/>
    <property type="match status" value="1"/>
</dbReference>
<dbReference type="InterPro" id="IPR004089">
    <property type="entry name" value="MCPsignal_dom"/>
</dbReference>
<gene>
    <name evidence="5" type="ORF">SAMN05660826_00506</name>
</gene>
<dbReference type="Pfam" id="PF00015">
    <property type="entry name" value="MCPsignal"/>
    <property type="match status" value="1"/>
</dbReference>
<dbReference type="GO" id="GO:0016020">
    <property type="term" value="C:membrane"/>
    <property type="evidence" value="ECO:0007669"/>
    <property type="project" value="InterPro"/>
</dbReference>
<dbReference type="PANTHER" id="PTHR32089:SF112">
    <property type="entry name" value="LYSOZYME-LIKE PROTEIN-RELATED"/>
    <property type="match status" value="1"/>
</dbReference>
<name>A0A1M7GXI1_9FIRM</name>
<protein>
    <submittedName>
        <fullName evidence="5">Methyl-accepting chemotaxis protein (MCP) signalling domain-containing protein</fullName>
    </submittedName>
</protein>
<dbReference type="STRING" id="447595.SAMN05660826_00506"/>
<evidence type="ECO:0000256" key="1">
    <source>
        <dbReference type="ARBA" id="ARBA00023224"/>
    </source>
</evidence>
<feature type="coiled-coil region" evidence="3">
    <location>
        <begin position="152"/>
        <end position="179"/>
    </location>
</feature>
<reference evidence="6" key="1">
    <citation type="submission" date="2016-11" db="EMBL/GenBank/DDBJ databases">
        <authorList>
            <person name="Varghese N."/>
            <person name="Submissions S."/>
        </authorList>
    </citation>
    <scope>NUCLEOTIDE SEQUENCE [LARGE SCALE GENOMIC DNA]</scope>
    <source>
        <strain evidence="6">DSM 18802</strain>
    </source>
</reference>
<evidence type="ECO:0000256" key="2">
    <source>
        <dbReference type="PROSITE-ProRule" id="PRU00284"/>
    </source>
</evidence>
<dbReference type="Gene3D" id="1.10.287.950">
    <property type="entry name" value="Methyl-accepting chemotaxis protein"/>
    <property type="match status" value="1"/>
</dbReference>
<dbReference type="GO" id="GO:0007165">
    <property type="term" value="P:signal transduction"/>
    <property type="evidence" value="ECO:0007669"/>
    <property type="project" value="UniProtKB-KW"/>
</dbReference>
<evidence type="ECO:0000313" key="6">
    <source>
        <dbReference type="Proteomes" id="UP000184375"/>
    </source>
</evidence>
<keyword evidence="1 2" id="KW-0807">Transducer</keyword>
<dbReference type="SMART" id="SM00283">
    <property type="entry name" value="MA"/>
    <property type="match status" value="1"/>
</dbReference>
<evidence type="ECO:0000313" key="5">
    <source>
        <dbReference type="EMBL" id="SHM20920.1"/>
    </source>
</evidence>
<dbReference type="OrthoDB" id="3192at2"/>
<evidence type="ECO:0000259" key="4">
    <source>
        <dbReference type="PROSITE" id="PS50111"/>
    </source>
</evidence>
<dbReference type="Proteomes" id="UP000184375">
    <property type="component" value="Unassembled WGS sequence"/>
</dbReference>
<dbReference type="AlphaFoldDB" id="A0A1M7GXI1"/>
<keyword evidence="6" id="KW-1185">Reference proteome</keyword>
<evidence type="ECO:0000256" key="3">
    <source>
        <dbReference type="SAM" id="Coils"/>
    </source>
</evidence>
<sequence>MSLQKLNGNFIDTFHPDSNSSKAGILDLLIKVAPLFVELFPIDCSIAITDREYFIANFNYEKLGVSRAVGERIPENTGIKKAITTGTIQKTEIPKEVYGQPIKSIALPVRENGEIVGCLALAMSLKNQRTLEEIVQVLAATVEEITASTEELAAMASELAKNMEEIDKMREELLKQVEESEKFLDVIRDIAAQSQILGINAAIEAARAGQTGRGFGVIATEIRKMAETSKKSVEEVKALTLNMRERISEINEDIKVTFEFSRNQAAASQEISKAVQGLIDHIEKLEEISKLL</sequence>
<dbReference type="RefSeq" id="WP_073254119.1">
    <property type="nucleotide sequence ID" value="NZ_FRCR01000002.1"/>
</dbReference>
<organism evidence="5 6">
    <name type="scientific">Caldanaerovirga acetigignens</name>
    <dbReference type="NCBI Taxonomy" id="447595"/>
    <lineage>
        <taxon>Bacteria</taxon>
        <taxon>Bacillati</taxon>
        <taxon>Bacillota</taxon>
        <taxon>Clostridia</taxon>
        <taxon>Thermosediminibacterales</taxon>
        <taxon>Thermosediminibacteraceae</taxon>
        <taxon>Caldanaerovirga</taxon>
    </lineage>
</organism>
<keyword evidence="3" id="KW-0175">Coiled coil</keyword>
<dbReference type="PROSITE" id="PS50111">
    <property type="entry name" value="CHEMOTAXIS_TRANSDUC_2"/>
    <property type="match status" value="1"/>
</dbReference>
<feature type="domain" description="Methyl-accepting transducer" evidence="4">
    <location>
        <begin position="135"/>
        <end position="292"/>
    </location>
</feature>
<dbReference type="PANTHER" id="PTHR32089">
    <property type="entry name" value="METHYL-ACCEPTING CHEMOTAXIS PROTEIN MCPB"/>
    <property type="match status" value="1"/>
</dbReference>
<dbReference type="EMBL" id="FRCR01000002">
    <property type="protein sequence ID" value="SHM20920.1"/>
    <property type="molecule type" value="Genomic_DNA"/>
</dbReference>